<feature type="domain" description="Methyl-accepting transducer" evidence="11">
    <location>
        <begin position="497"/>
        <end position="733"/>
    </location>
</feature>
<dbReference type="Pfam" id="PF13426">
    <property type="entry name" value="PAS_9"/>
    <property type="match status" value="1"/>
</dbReference>
<dbReference type="SUPFAM" id="SSF58104">
    <property type="entry name" value="Methyl-accepting chemotaxis protein (MCP) signaling domain"/>
    <property type="match status" value="1"/>
</dbReference>
<evidence type="ECO:0000313" key="14">
    <source>
        <dbReference type="EMBL" id="TVM31910.1"/>
    </source>
</evidence>
<keyword evidence="6 10" id="KW-0472">Membrane</keyword>
<dbReference type="Pfam" id="PF00015">
    <property type="entry name" value="MCPsignal"/>
    <property type="match status" value="1"/>
</dbReference>
<dbReference type="SUPFAM" id="SSF55785">
    <property type="entry name" value="PYP-like sensor domain (PAS domain)"/>
    <property type="match status" value="1"/>
</dbReference>
<dbReference type="PANTHER" id="PTHR32089">
    <property type="entry name" value="METHYL-ACCEPTING CHEMOTAXIS PROTEIN MCPB"/>
    <property type="match status" value="1"/>
</dbReference>
<accession>A0A6P1ZD46</accession>
<dbReference type="Pfam" id="PF00672">
    <property type="entry name" value="HAMP"/>
    <property type="match status" value="1"/>
</dbReference>
<dbReference type="InterPro" id="IPR004089">
    <property type="entry name" value="MCPsignal_dom"/>
</dbReference>
<evidence type="ECO:0000256" key="9">
    <source>
        <dbReference type="PROSITE-ProRule" id="PRU00284"/>
    </source>
</evidence>
<dbReference type="GO" id="GO:0005886">
    <property type="term" value="C:plasma membrane"/>
    <property type="evidence" value="ECO:0007669"/>
    <property type="project" value="UniProtKB-SubCell"/>
</dbReference>
<organism evidence="14 15">
    <name type="scientific">Oceanidesulfovibrio marinus</name>
    <dbReference type="NCBI Taxonomy" id="370038"/>
    <lineage>
        <taxon>Bacteria</taxon>
        <taxon>Pseudomonadati</taxon>
        <taxon>Thermodesulfobacteriota</taxon>
        <taxon>Desulfovibrionia</taxon>
        <taxon>Desulfovibrionales</taxon>
        <taxon>Desulfovibrionaceae</taxon>
        <taxon>Oceanidesulfovibrio</taxon>
    </lineage>
</organism>
<dbReference type="InterPro" id="IPR000014">
    <property type="entry name" value="PAS"/>
</dbReference>
<evidence type="ECO:0000256" key="4">
    <source>
        <dbReference type="ARBA" id="ARBA00022692"/>
    </source>
</evidence>
<keyword evidence="5 10" id="KW-1133">Transmembrane helix</keyword>
<dbReference type="InterPro" id="IPR000700">
    <property type="entry name" value="PAS-assoc_C"/>
</dbReference>
<dbReference type="GO" id="GO:0007165">
    <property type="term" value="P:signal transduction"/>
    <property type="evidence" value="ECO:0007669"/>
    <property type="project" value="UniProtKB-KW"/>
</dbReference>
<dbReference type="AlphaFoldDB" id="A0A6P1ZD46"/>
<feature type="transmembrane region" description="Helical" evidence="10">
    <location>
        <begin position="285"/>
        <end position="305"/>
    </location>
</feature>
<evidence type="ECO:0000256" key="1">
    <source>
        <dbReference type="ARBA" id="ARBA00004651"/>
    </source>
</evidence>
<dbReference type="SMART" id="SM00283">
    <property type="entry name" value="MA"/>
    <property type="match status" value="1"/>
</dbReference>
<keyword evidence="4 10" id="KW-0812">Transmembrane</keyword>
<dbReference type="FunFam" id="1.10.287.950:FF:000001">
    <property type="entry name" value="Methyl-accepting chemotaxis sensory transducer"/>
    <property type="match status" value="1"/>
</dbReference>
<keyword evidence="7 9" id="KW-0807">Transducer</keyword>
<dbReference type="CDD" id="cd12912">
    <property type="entry name" value="PDC2_MCP_like"/>
    <property type="match status" value="1"/>
</dbReference>
<dbReference type="CDD" id="cd12914">
    <property type="entry name" value="PDC1_DGC_like"/>
    <property type="match status" value="1"/>
</dbReference>
<evidence type="ECO:0000256" key="6">
    <source>
        <dbReference type="ARBA" id="ARBA00023136"/>
    </source>
</evidence>
<proteinExistence type="inferred from homology"/>
<comment type="caution">
    <text evidence="14">The sequence shown here is derived from an EMBL/GenBank/DDBJ whole genome shotgun (WGS) entry which is preliminary data.</text>
</comment>
<dbReference type="Gene3D" id="6.10.340.10">
    <property type="match status" value="1"/>
</dbReference>
<dbReference type="OrthoDB" id="9816383at2"/>
<keyword evidence="2" id="KW-1003">Cell membrane</keyword>
<dbReference type="Proteomes" id="UP000434052">
    <property type="component" value="Unassembled WGS sequence"/>
</dbReference>
<dbReference type="RefSeq" id="WP_144306594.1">
    <property type="nucleotide sequence ID" value="NZ_QMIF01000013.1"/>
</dbReference>
<reference evidence="14 15" key="1">
    <citation type="submission" date="2018-06" db="EMBL/GenBank/DDBJ databases">
        <title>Complete genome of Desulfovibrio marinus P48SEP.</title>
        <authorList>
            <person name="Crispim J.S."/>
            <person name="Vidigal P.M.P."/>
            <person name="Silva L.C.F."/>
            <person name="Araujo L.C."/>
            <person name="Laguardia C.N."/>
            <person name="Dias R.S."/>
            <person name="Sousa M.P."/>
            <person name="Paula S.O."/>
            <person name="Silva C."/>
        </authorList>
    </citation>
    <scope>NUCLEOTIDE SEQUENCE [LARGE SCALE GENOMIC DNA]</scope>
    <source>
        <strain evidence="14 15">P48SEP</strain>
    </source>
</reference>
<dbReference type="Pfam" id="PF02743">
    <property type="entry name" value="dCache_1"/>
    <property type="match status" value="1"/>
</dbReference>
<evidence type="ECO:0000313" key="15">
    <source>
        <dbReference type="Proteomes" id="UP000434052"/>
    </source>
</evidence>
<dbReference type="InterPro" id="IPR035965">
    <property type="entry name" value="PAS-like_dom_sf"/>
</dbReference>
<dbReference type="Gene3D" id="1.10.287.950">
    <property type="entry name" value="Methyl-accepting chemotaxis protein"/>
    <property type="match status" value="1"/>
</dbReference>
<evidence type="ECO:0000256" key="3">
    <source>
        <dbReference type="ARBA" id="ARBA00022500"/>
    </source>
</evidence>
<dbReference type="InterPro" id="IPR033479">
    <property type="entry name" value="dCache_1"/>
</dbReference>
<evidence type="ECO:0000256" key="8">
    <source>
        <dbReference type="ARBA" id="ARBA00029447"/>
    </source>
</evidence>
<feature type="domain" description="PAC" evidence="12">
    <location>
        <begin position="428"/>
        <end position="482"/>
    </location>
</feature>
<dbReference type="PROSITE" id="PS50885">
    <property type="entry name" value="HAMP"/>
    <property type="match status" value="1"/>
</dbReference>
<dbReference type="PROSITE" id="PS50111">
    <property type="entry name" value="CHEMOTAXIS_TRANSDUC_2"/>
    <property type="match status" value="1"/>
</dbReference>
<comment type="similarity">
    <text evidence="8">Belongs to the methyl-accepting chemotaxis (MCP) protein family.</text>
</comment>
<dbReference type="EMBL" id="QMIF01000013">
    <property type="protein sequence ID" value="TVM31910.1"/>
    <property type="molecule type" value="Genomic_DNA"/>
</dbReference>
<evidence type="ECO:0000259" key="13">
    <source>
        <dbReference type="PROSITE" id="PS50885"/>
    </source>
</evidence>
<evidence type="ECO:0000256" key="7">
    <source>
        <dbReference type="ARBA" id="ARBA00023224"/>
    </source>
</evidence>
<comment type="subcellular location">
    <subcellularLocation>
        <location evidence="1">Cell membrane</location>
        <topology evidence="1">Multi-pass membrane protein</topology>
    </subcellularLocation>
</comment>
<dbReference type="CDD" id="cd06225">
    <property type="entry name" value="HAMP"/>
    <property type="match status" value="1"/>
</dbReference>
<sequence>MKKSIGIVLITLVSLAILVAMAIIIWYVSSSSFGMALNLGEQEMHQLTENMKSSLKLYLDDAVSVTESLANQQGVRKGFKGESDAASEVFKDSLAAYENYWAMFSFDPDGKVIAGFNADGTDMTGADRSGRNYVKALQDGADSYITPSILKSKSGGGILIFGISQAVRDSNGQLLGGVAVFPKWNIFTEEFLDPIRIGKRGYGLIFDASGTVIAHAVNKDLILKDMSGADFMQPVLNEKSGVTFYPWNGEEKIFTFTSMEKTGWIVGMSAYVSEIAATAKTQRNVLLIIGAATLVMLIAIIALLARRLVVRPVNAIEEFTHSIADGDYSVSLSDNFRYEFTDLSRNISSMVAELKHKLGFSQGVLEGLTLPCAIVGKDHTILWCNHLICDFIGKSGKPEDYIGLPSGEFFYHEANRQTLSNRALDEKRKIEQEVLYTTPAGVTKTVFVTTTPFSDMDGNILGSLALWIDLTDIRTQQHKIEEQRDRIAKAAVEANNVGDQVASASEELSAQIEQASRGTDEQRNRTSEVATSVEEMNATVLEVANNASNTAKGVDEVRVKAQEGERIVMDVVKNIGRVSSMAETLSQDMAGLGKQAEDIGAILGVIQDIADQTNLLALNAAIEAARAGEAGRGFAVVADEVRKLAEKTMSATTEVGRSIQAIQESAKKNITQTETAVQAVRESTEQAEISGQSLRDIVVLVEDSSDQVRSIATASEQQSAASEEINRSMDEINRVADETAQAMRESATAVTDLARLAQDLKGIIDEMQRD</sequence>
<dbReference type="GO" id="GO:0006935">
    <property type="term" value="P:chemotaxis"/>
    <property type="evidence" value="ECO:0007669"/>
    <property type="project" value="UniProtKB-KW"/>
</dbReference>
<evidence type="ECO:0000259" key="12">
    <source>
        <dbReference type="PROSITE" id="PS50113"/>
    </source>
</evidence>
<name>A0A6P1ZD46_9BACT</name>
<gene>
    <name evidence="14" type="ORF">DQK91_17045</name>
</gene>
<keyword evidence="3" id="KW-0145">Chemotaxis</keyword>
<evidence type="ECO:0000256" key="2">
    <source>
        <dbReference type="ARBA" id="ARBA00022475"/>
    </source>
</evidence>
<feature type="domain" description="HAMP" evidence="13">
    <location>
        <begin position="307"/>
        <end position="359"/>
    </location>
</feature>
<dbReference type="CDD" id="cd11386">
    <property type="entry name" value="MCP_signal"/>
    <property type="match status" value="1"/>
</dbReference>
<protein>
    <submittedName>
        <fullName evidence="14">Chemotaxis protein</fullName>
    </submittedName>
</protein>
<dbReference type="SUPFAM" id="SSF158472">
    <property type="entry name" value="HAMP domain-like"/>
    <property type="match status" value="1"/>
</dbReference>
<evidence type="ECO:0000256" key="10">
    <source>
        <dbReference type="SAM" id="Phobius"/>
    </source>
</evidence>
<evidence type="ECO:0000256" key="5">
    <source>
        <dbReference type="ARBA" id="ARBA00022989"/>
    </source>
</evidence>
<dbReference type="SMART" id="SM00304">
    <property type="entry name" value="HAMP"/>
    <property type="match status" value="1"/>
</dbReference>
<dbReference type="PROSITE" id="PS50113">
    <property type="entry name" value="PAC"/>
    <property type="match status" value="1"/>
</dbReference>
<dbReference type="PANTHER" id="PTHR32089:SF112">
    <property type="entry name" value="LYSOZYME-LIKE PROTEIN-RELATED"/>
    <property type="match status" value="1"/>
</dbReference>
<feature type="transmembrane region" description="Helical" evidence="10">
    <location>
        <begin position="7"/>
        <end position="28"/>
    </location>
</feature>
<evidence type="ECO:0000259" key="11">
    <source>
        <dbReference type="PROSITE" id="PS50111"/>
    </source>
</evidence>
<dbReference type="Gene3D" id="3.30.450.20">
    <property type="entry name" value="PAS domain"/>
    <property type="match status" value="3"/>
</dbReference>
<dbReference type="InterPro" id="IPR003660">
    <property type="entry name" value="HAMP_dom"/>
</dbReference>